<accession>A0A1D9G602</accession>
<evidence type="ECO:0000256" key="1">
    <source>
        <dbReference type="SAM" id="Phobius"/>
    </source>
</evidence>
<keyword evidence="1" id="KW-0812">Transmembrane</keyword>
<gene>
    <name evidence="2" type="ORF">BJP36_26390</name>
</gene>
<dbReference type="Proteomes" id="UP000176944">
    <property type="component" value="Chromosome"/>
</dbReference>
<feature type="transmembrane region" description="Helical" evidence="1">
    <location>
        <begin position="63"/>
        <end position="96"/>
    </location>
</feature>
<sequence length="187" mass="20991">MLSNFLPDDVSEPTEVKTSFLKIRGKSLIFGNVVYQIHNITSIGLVDLSSNATYKQPMNKLSIVLFIIMIIALATVLYGFFSNIIVVIAIGAWLIYDSKKTITKKINKYGMTIYTNNGINKILVSRDKEFIKKVIWTLSDVMNSNEPKAITFNFETLDMSDKSIEIERNIGSPVVSGDIEGDIVNWV</sequence>
<dbReference type="Pfam" id="PF19744">
    <property type="entry name" value="DUF6232"/>
    <property type="match status" value="1"/>
</dbReference>
<reference evidence="3" key="1">
    <citation type="submission" date="2016-10" db="EMBL/GenBank/DDBJ databases">
        <title>Comparative genomics uncovers the prolific and rare metabolic potential of the cyanobacterial genus Moorea.</title>
        <authorList>
            <person name="Leao T."/>
            <person name="Castelao G."/>
            <person name="Korobeynikov A."/>
            <person name="Monroe E.A."/>
            <person name="Podell S."/>
            <person name="Glukhov E."/>
            <person name="Allen E."/>
            <person name="Gerwick W.H."/>
            <person name="Gerwick L."/>
        </authorList>
    </citation>
    <scope>NUCLEOTIDE SEQUENCE [LARGE SCALE GENOMIC DNA]</scope>
    <source>
        <strain evidence="3">JHB</strain>
    </source>
</reference>
<protein>
    <submittedName>
        <fullName evidence="2">DUF6232 family protein</fullName>
    </submittedName>
</protein>
<name>A0A1D9G602_MOOP1</name>
<evidence type="ECO:0000313" key="2">
    <source>
        <dbReference type="EMBL" id="AOY82915.1"/>
    </source>
</evidence>
<evidence type="ECO:0000313" key="3">
    <source>
        <dbReference type="Proteomes" id="UP000176944"/>
    </source>
</evidence>
<keyword evidence="1" id="KW-0472">Membrane</keyword>
<dbReference type="InterPro" id="IPR045629">
    <property type="entry name" value="DUF6232"/>
</dbReference>
<dbReference type="EMBL" id="CP017708">
    <property type="protein sequence ID" value="AOY82915.1"/>
    <property type="molecule type" value="Genomic_DNA"/>
</dbReference>
<keyword evidence="1" id="KW-1133">Transmembrane helix</keyword>
<dbReference type="AlphaFoldDB" id="A0A1D9G602"/>
<organism evidence="2 3">
    <name type="scientific">Moorena producens (strain JHB)</name>
    <dbReference type="NCBI Taxonomy" id="1454205"/>
    <lineage>
        <taxon>Bacteria</taxon>
        <taxon>Bacillati</taxon>
        <taxon>Cyanobacteriota</taxon>
        <taxon>Cyanophyceae</taxon>
        <taxon>Coleofasciculales</taxon>
        <taxon>Coleofasciculaceae</taxon>
        <taxon>Moorena</taxon>
    </lineage>
</organism>
<proteinExistence type="predicted"/>